<comment type="caution">
    <text evidence="1">The sequence shown here is derived from an EMBL/GenBank/DDBJ whole genome shotgun (WGS) entry which is preliminary data.</text>
</comment>
<protein>
    <submittedName>
        <fullName evidence="1">Uncharacterized protein</fullName>
    </submittedName>
</protein>
<proteinExistence type="predicted"/>
<gene>
    <name evidence="1" type="ORF">PXEA_LOCUS25499</name>
</gene>
<organism evidence="1 2">
    <name type="scientific">Protopolystoma xenopodis</name>
    <dbReference type="NCBI Taxonomy" id="117903"/>
    <lineage>
        <taxon>Eukaryota</taxon>
        <taxon>Metazoa</taxon>
        <taxon>Spiralia</taxon>
        <taxon>Lophotrochozoa</taxon>
        <taxon>Platyhelminthes</taxon>
        <taxon>Monogenea</taxon>
        <taxon>Polyopisthocotylea</taxon>
        <taxon>Polystomatidea</taxon>
        <taxon>Polystomatidae</taxon>
        <taxon>Protopolystoma</taxon>
    </lineage>
</organism>
<evidence type="ECO:0000313" key="1">
    <source>
        <dbReference type="EMBL" id="VEL32059.1"/>
    </source>
</evidence>
<feature type="non-terminal residue" evidence="1">
    <location>
        <position position="62"/>
    </location>
</feature>
<sequence>MIWHSDVQLQTPLHLLTTSFKPENFENTPSSTATLEPFKSSDGPVAMSPVLQANLSDLYDSM</sequence>
<keyword evidence="2" id="KW-1185">Reference proteome</keyword>
<dbReference type="Proteomes" id="UP000784294">
    <property type="component" value="Unassembled WGS sequence"/>
</dbReference>
<accession>A0A3S5AYZ5</accession>
<name>A0A3S5AYZ5_9PLAT</name>
<dbReference type="EMBL" id="CAAALY010129686">
    <property type="protein sequence ID" value="VEL32059.1"/>
    <property type="molecule type" value="Genomic_DNA"/>
</dbReference>
<evidence type="ECO:0000313" key="2">
    <source>
        <dbReference type="Proteomes" id="UP000784294"/>
    </source>
</evidence>
<reference evidence="1" key="1">
    <citation type="submission" date="2018-11" db="EMBL/GenBank/DDBJ databases">
        <authorList>
            <consortium name="Pathogen Informatics"/>
        </authorList>
    </citation>
    <scope>NUCLEOTIDE SEQUENCE</scope>
</reference>
<dbReference type="AlphaFoldDB" id="A0A3S5AYZ5"/>